<dbReference type="InterPro" id="IPR016167">
    <property type="entry name" value="FAD-bd_PCMH_sub1"/>
</dbReference>
<dbReference type="InterPro" id="IPR016166">
    <property type="entry name" value="FAD-bd_PCMH"/>
</dbReference>
<dbReference type="Gene3D" id="3.30.43.10">
    <property type="entry name" value="Uridine Diphospho-n-acetylenolpyruvylglucosamine Reductase, domain 2"/>
    <property type="match status" value="1"/>
</dbReference>
<dbReference type="Gene3D" id="3.30.390.50">
    <property type="entry name" value="CO dehydrogenase flavoprotein, C-terminal domain"/>
    <property type="match status" value="1"/>
</dbReference>
<feature type="domain" description="FAD-binding PCMH-type" evidence="2">
    <location>
        <begin position="1"/>
        <end position="219"/>
    </location>
</feature>
<dbReference type="Pfam" id="PF03450">
    <property type="entry name" value="CO_deh_flav_C"/>
    <property type="match status" value="1"/>
</dbReference>
<dbReference type="EC" id="1.2.99.6" evidence="3"/>
<keyword evidence="3" id="KW-0560">Oxidoreductase</keyword>
<dbReference type="Pfam" id="PF00941">
    <property type="entry name" value="FAD_binding_5"/>
    <property type="match status" value="1"/>
</dbReference>
<dbReference type="PANTHER" id="PTHR42659:SF1">
    <property type="entry name" value="OXIDOREDUCTASE"/>
    <property type="match status" value="1"/>
</dbReference>
<sequence>MLPFSMQHALNESEAIEAALSGGRYIAGGTTLIDLMREEVERPERLIDINAVPLDYIREDEGDLIIGALARMSDVAADHVVRRLQPLIAETLVEGASPQLRNMASIGGNLLQRVRCPYFRMLDAPCNKRVPDSGCAAIDGLNAGHAILGGSAHCVATHPSDLAVSLVALEATMRVRGSDGERSFPVEALYRLPGTTPHLEHMLVPGELIIDIRVPGGNHARHARYLKVRDRASYEFALVSTAAALDIVEGVIHDARIACGGVGTKPWRMRACEQVLAGKKPGRTVFEAAGRMAKDGTVPLSGNRYKVGLLERTVIRALEMASEVQS</sequence>
<accession>A0A6S7BD15</accession>
<dbReference type="InterPro" id="IPR051312">
    <property type="entry name" value="Diverse_Substr_Oxidored"/>
</dbReference>
<dbReference type="PANTHER" id="PTHR42659">
    <property type="entry name" value="XANTHINE DEHYDROGENASE SUBUNIT C-RELATED"/>
    <property type="match status" value="1"/>
</dbReference>
<dbReference type="Gene3D" id="3.30.465.10">
    <property type="match status" value="2"/>
</dbReference>
<dbReference type="SUPFAM" id="SSF56176">
    <property type="entry name" value="FAD-binding/transporter-associated domain-like"/>
    <property type="match status" value="1"/>
</dbReference>
<dbReference type="InterPro" id="IPR036318">
    <property type="entry name" value="FAD-bd_PCMH-like_sf"/>
</dbReference>
<dbReference type="SMART" id="SM01092">
    <property type="entry name" value="CO_deh_flav_C"/>
    <property type="match status" value="1"/>
</dbReference>
<dbReference type="RefSeq" id="WP_175106404.1">
    <property type="nucleotide sequence ID" value="NZ_CADIKM010000021.1"/>
</dbReference>
<keyword evidence="1" id="KW-0285">Flavoprotein</keyword>
<dbReference type="SUPFAM" id="SSF55447">
    <property type="entry name" value="CO dehydrogenase flavoprotein C-terminal domain-like"/>
    <property type="match status" value="1"/>
</dbReference>
<evidence type="ECO:0000313" key="4">
    <source>
        <dbReference type="Proteomes" id="UP000494115"/>
    </source>
</evidence>
<keyword evidence="1" id="KW-0274">FAD</keyword>
<dbReference type="PROSITE" id="PS51387">
    <property type="entry name" value="FAD_PCMH"/>
    <property type="match status" value="1"/>
</dbReference>
<dbReference type="AlphaFoldDB" id="A0A6S7BD15"/>
<reference evidence="3 4" key="1">
    <citation type="submission" date="2020-04" db="EMBL/GenBank/DDBJ databases">
        <authorList>
            <person name="De Canck E."/>
        </authorList>
    </citation>
    <scope>NUCLEOTIDE SEQUENCE [LARGE SCALE GENOMIC DNA]</scope>
    <source>
        <strain evidence="3 4">LMG 28138</strain>
    </source>
</reference>
<dbReference type="InterPro" id="IPR036683">
    <property type="entry name" value="CO_DH_flav_C_dom_sf"/>
</dbReference>
<evidence type="ECO:0000259" key="2">
    <source>
        <dbReference type="PROSITE" id="PS51387"/>
    </source>
</evidence>
<dbReference type="EMBL" id="CADIKM010000021">
    <property type="protein sequence ID" value="CAB3795272.1"/>
    <property type="molecule type" value="Genomic_DNA"/>
</dbReference>
<protein>
    <submittedName>
        <fullName evidence="3">Aldehyde oxidoreductase FAD-binding subunit PaoB</fullName>
        <ecNumber evidence="3">1.2.99.6</ecNumber>
    </submittedName>
</protein>
<evidence type="ECO:0000256" key="1">
    <source>
        <dbReference type="ARBA" id="ARBA00022827"/>
    </source>
</evidence>
<proteinExistence type="predicted"/>
<name>A0A6S7BD15_9BURK</name>
<keyword evidence="4" id="KW-1185">Reference proteome</keyword>
<dbReference type="GO" id="GO:0047770">
    <property type="term" value="F:carboxylate reductase activity"/>
    <property type="evidence" value="ECO:0007669"/>
    <property type="project" value="UniProtKB-EC"/>
</dbReference>
<dbReference type="InterPro" id="IPR005107">
    <property type="entry name" value="CO_DH_flav_C"/>
</dbReference>
<dbReference type="InterPro" id="IPR002346">
    <property type="entry name" value="Mopterin_DH_FAD-bd"/>
</dbReference>
<dbReference type="GO" id="GO:0071949">
    <property type="term" value="F:FAD binding"/>
    <property type="evidence" value="ECO:0007669"/>
    <property type="project" value="InterPro"/>
</dbReference>
<organism evidence="3 4">
    <name type="scientific">Pararobbsia alpina</name>
    <dbReference type="NCBI Taxonomy" id="621374"/>
    <lineage>
        <taxon>Bacteria</taxon>
        <taxon>Pseudomonadati</taxon>
        <taxon>Pseudomonadota</taxon>
        <taxon>Betaproteobacteria</taxon>
        <taxon>Burkholderiales</taxon>
        <taxon>Burkholderiaceae</taxon>
        <taxon>Pararobbsia</taxon>
    </lineage>
</organism>
<evidence type="ECO:0000313" key="3">
    <source>
        <dbReference type="EMBL" id="CAB3795272.1"/>
    </source>
</evidence>
<gene>
    <name evidence="3" type="primary">paoB_2</name>
    <name evidence="3" type="ORF">LMG28138_03845</name>
</gene>
<dbReference type="Proteomes" id="UP000494115">
    <property type="component" value="Unassembled WGS sequence"/>
</dbReference>
<dbReference type="InterPro" id="IPR016169">
    <property type="entry name" value="FAD-bd_PCMH_sub2"/>
</dbReference>